<dbReference type="STRING" id="1901.BB341_15325"/>
<proteinExistence type="predicted"/>
<sequence length="466" mass="51370">MPTQVLRGRSRGVLSALRIPAASRTRSHGPQAASSVRWRLHSVGQDVTTMPYELEEQEAIGRRIKRRRLALGMPQADLGAAVGQSQGWVSKVEKGRIELDRAALINSIAAALHCHPNDLIDRPYVGTAPENQWQPAAASILRELRRYDLTPVFDGTPRPSGTLWQDMRRLHRLRDAAANVAILRSLPDLLREAQALAEVAAGHEREEAFGIYAVCCKFAHTAAHALGHPELVAMACERAVWASRLSGDPVLPAVADWMRIWDMWATASWADCLALADKALGGIEREYERGDALAVRAWGSLQLRAAVSAARAGNAGEADHRIGLARQAATRLHLPESATVEDRHSLTFSAGNVTIHGISVALELSDQTTALRRNEQAGPEEIAALPNSRQGHHRMDLARAWLWEGDRHKALGELRQAEALAPQLVRNHPIARATLRRIIHAERTATHEQLRGMANRFHLNDQELFS</sequence>
<dbReference type="Gene3D" id="1.10.260.40">
    <property type="entry name" value="lambda repressor-like DNA-binding domains"/>
    <property type="match status" value="1"/>
</dbReference>
<name>B5GTE4_STRCL</name>
<dbReference type="InterPro" id="IPR010982">
    <property type="entry name" value="Lambda_DNA-bd_dom_sf"/>
</dbReference>
<dbReference type="EMBL" id="CM000913">
    <property type="protein sequence ID" value="EFG07708.1"/>
    <property type="molecule type" value="Genomic_DNA"/>
</dbReference>
<accession>B5GTE4</accession>
<organism evidence="1 2">
    <name type="scientific">Streptomyces clavuligerus</name>
    <dbReference type="NCBI Taxonomy" id="1901"/>
    <lineage>
        <taxon>Bacteria</taxon>
        <taxon>Bacillati</taxon>
        <taxon>Actinomycetota</taxon>
        <taxon>Actinomycetes</taxon>
        <taxon>Kitasatosporales</taxon>
        <taxon>Streptomycetaceae</taxon>
        <taxon>Streptomyces</taxon>
    </lineage>
</organism>
<dbReference type="InterPro" id="IPR001387">
    <property type="entry name" value="Cro/C1-type_HTH"/>
</dbReference>
<dbReference type="Proteomes" id="UP000002357">
    <property type="component" value="Chromosome"/>
</dbReference>
<dbReference type="AlphaFoldDB" id="B5GTE4"/>
<protein>
    <submittedName>
        <fullName evidence="1">Transcriptional regulator</fullName>
    </submittedName>
</protein>
<reference evidence="1 2" key="1">
    <citation type="journal article" date="2010" name="Genome Biol. Evol.">
        <title>The sequence of a 1.8-mb bacterial linear plasmid reveals a rich evolutionary reservoir of secondary metabolic pathways.</title>
        <authorList>
            <person name="Medema M.H."/>
            <person name="Trefzer A."/>
            <person name="Kovalchuk A."/>
            <person name="van den Berg M."/>
            <person name="Mueller U."/>
            <person name="Heijne W."/>
            <person name="Wu L."/>
            <person name="Alam M.T."/>
            <person name="Ronning C.M."/>
            <person name="Nierman W.C."/>
            <person name="Bovenberg R.A.L."/>
            <person name="Breitling R."/>
            <person name="Takano E."/>
        </authorList>
    </citation>
    <scope>NUCLEOTIDE SEQUENCE [LARGE SCALE GENOMIC DNA]</scope>
    <source>
        <strain evidence="2">ATCC 27064 / DSM 738 / JCM 4710 / NBRC 13307 / NCIMB 12785 / NRRL 3585 / VKM Ac-602</strain>
    </source>
</reference>
<dbReference type="Pfam" id="PF13560">
    <property type="entry name" value="HTH_31"/>
    <property type="match status" value="1"/>
</dbReference>
<gene>
    <name evidence="1" type="ORF">SCLAV_2636</name>
</gene>
<dbReference type="eggNOG" id="COG0457">
    <property type="taxonomic scope" value="Bacteria"/>
</dbReference>
<dbReference type="KEGG" id="sclf:BB341_15325"/>
<dbReference type="SMART" id="SM00530">
    <property type="entry name" value="HTH_XRE"/>
    <property type="match status" value="1"/>
</dbReference>
<dbReference type="CDD" id="cd00093">
    <property type="entry name" value="HTH_XRE"/>
    <property type="match status" value="1"/>
</dbReference>
<dbReference type="PROSITE" id="PS50943">
    <property type="entry name" value="HTH_CROC1"/>
    <property type="match status" value="1"/>
</dbReference>
<keyword evidence="2" id="KW-1185">Reference proteome</keyword>
<dbReference type="eggNOG" id="COG3655">
    <property type="taxonomic scope" value="Bacteria"/>
</dbReference>
<evidence type="ECO:0000313" key="2">
    <source>
        <dbReference type="Proteomes" id="UP000002357"/>
    </source>
</evidence>
<dbReference type="OrthoDB" id="3504495at2"/>
<dbReference type="SUPFAM" id="SSF47413">
    <property type="entry name" value="lambda repressor-like DNA-binding domains"/>
    <property type="match status" value="1"/>
</dbReference>
<evidence type="ECO:0000313" key="1">
    <source>
        <dbReference type="EMBL" id="EFG07708.1"/>
    </source>
</evidence>
<dbReference type="GO" id="GO:0003677">
    <property type="term" value="F:DNA binding"/>
    <property type="evidence" value="ECO:0007669"/>
    <property type="project" value="InterPro"/>
</dbReference>